<keyword evidence="1" id="KW-1133">Transmembrane helix</keyword>
<sequence length="382" mass="43837">MRLLNRRIRIKLRIIVKQNAIAFAIFTGWFALNFIIFLGITKSPVTSLLSLFYFVEYPSLWGHFYPVFSEFVIFGLIFTLITVELFRKYNPKETCRLLAAELKNHIIIISYTNLAKRIKYYLDKKGRNNVIIEEDEKKVEDLIQEEQPLIVDEPADRTAILDARIYDASLVLLTEDDIELLFSTIEEIRELNPRIKIIARCFEDNIAAILEKNFKVETLSTSKFAAARIIEKISAIPSKVTGIAEQQQKKCLIIGLNHVSERVGLQLASIGMNFKIIDIPKYEEEGLQSGLKEHIISGDPRDSAFLLSIGIEDFDIIVMTLNDIRYIMLTLSTIRELNKECRIITRVFSDDLAKVLARPPFDAITISSTKEALDYLIQKKVL</sequence>
<evidence type="ECO:0000313" key="3">
    <source>
        <dbReference type="EMBL" id="OGF59554.1"/>
    </source>
</evidence>
<proteinExistence type="predicted"/>
<keyword evidence="1" id="KW-0472">Membrane</keyword>
<feature type="domain" description="RCK N-terminal" evidence="2">
    <location>
        <begin position="248"/>
        <end position="368"/>
    </location>
</feature>
<dbReference type="GO" id="GO:0006813">
    <property type="term" value="P:potassium ion transport"/>
    <property type="evidence" value="ECO:0007669"/>
    <property type="project" value="InterPro"/>
</dbReference>
<reference evidence="3 4" key="1">
    <citation type="journal article" date="2016" name="Nat. Commun.">
        <title>Thousands of microbial genomes shed light on interconnected biogeochemical processes in an aquifer system.</title>
        <authorList>
            <person name="Anantharaman K."/>
            <person name="Brown C.T."/>
            <person name="Hug L.A."/>
            <person name="Sharon I."/>
            <person name="Castelle C.J."/>
            <person name="Probst A.J."/>
            <person name="Thomas B.C."/>
            <person name="Singh A."/>
            <person name="Wilkins M.J."/>
            <person name="Karaoz U."/>
            <person name="Brodie E.L."/>
            <person name="Williams K.H."/>
            <person name="Hubbard S.S."/>
            <person name="Banfield J.F."/>
        </authorList>
    </citation>
    <scope>NUCLEOTIDE SEQUENCE [LARGE SCALE GENOMIC DNA]</scope>
</reference>
<dbReference type="PROSITE" id="PS51201">
    <property type="entry name" value="RCK_N"/>
    <property type="match status" value="1"/>
</dbReference>
<dbReference type="STRING" id="1817863.A2Y62_03685"/>
<accession>A0A1F5V812</accession>
<evidence type="ECO:0000313" key="4">
    <source>
        <dbReference type="Proteomes" id="UP000178943"/>
    </source>
</evidence>
<comment type="caution">
    <text evidence="3">The sequence shown here is derived from an EMBL/GenBank/DDBJ whole genome shotgun (WGS) entry which is preliminary data.</text>
</comment>
<dbReference type="InterPro" id="IPR003148">
    <property type="entry name" value="RCK_N"/>
</dbReference>
<dbReference type="AlphaFoldDB" id="A0A1F5V812"/>
<dbReference type="Gene3D" id="3.40.50.720">
    <property type="entry name" value="NAD(P)-binding Rossmann-like Domain"/>
    <property type="match status" value="2"/>
</dbReference>
<gene>
    <name evidence="3" type="ORF">A2Y62_03685</name>
</gene>
<dbReference type="InterPro" id="IPR050721">
    <property type="entry name" value="Trk_Ktr_HKT_K-transport"/>
</dbReference>
<name>A0A1F5V812_9BACT</name>
<feature type="transmembrane region" description="Helical" evidence="1">
    <location>
        <begin position="60"/>
        <end position="83"/>
    </location>
</feature>
<dbReference type="InterPro" id="IPR036291">
    <property type="entry name" value="NAD(P)-bd_dom_sf"/>
</dbReference>
<dbReference type="PANTHER" id="PTHR43833">
    <property type="entry name" value="POTASSIUM CHANNEL PROTEIN 2-RELATED-RELATED"/>
    <property type="match status" value="1"/>
</dbReference>
<keyword evidence="1" id="KW-0812">Transmembrane</keyword>
<dbReference type="EMBL" id="MFGW01000210">
    <property type="protein sequence ID" value="OGF59554.1"/>
    <property type="molecule type" value="Genomic_DNA"/>
</dbReference>
<feature type="transmembrane region" description="Helical" evidence="1">
    <location>
        <begin position="20"/>
        <end position="40"/>
    </location>
</feature>
<dbReference type="Pfam" id="PF02254">
    <property type="entry name" value="TrkA_N"/>
    <property type="match status" value="2"/>
</dbReference>
<dbReference type="PANTHER" id="PTHR43833:SF9">
    <property type="entry name" value="POTASSIUM CHANNEL PROTEIN YUGO-RELATED"/>
    <property type="match status" value="1"/>
</dbReference>
<protein>
    <recommendedName>
        <fullName evidence="2">RCK N-terminal domain-containing protein</fullName>
    </recommendedName>
</protein>
<organism evidence="3 4">
    <name type="scientific">Candidatus Fischerbacteria bacterium RBG_13_37_8</name>
    <dbReference type="NCBI Taxonomy" id="1817863"/>
    <lineage>
        <taxon>Bacteria</taxon>
        <taxon>Candidatus Fischeribacteriota</taxon>
    </lineage>
</organism>
<dbReference type="SUPFAM" id="SSF51735">
    <property type="entry name" value="NAD(P)-binding Rossmann-fold domains"/>
    <property type="match status" value="2"/>
</dbReference>
<evidence type="ECO:0000256" key="1">
    <source>
        <dbReference type="SAM" id="Phobius"/>
    </source>
</evidence>
<evidence type="ECO:0000259" key="2">
    <source>
        <dbReference type="PROSITE" id="PS51201"/>
    </source>
</evidence>
<dbReference type="Proteomes" id="UP000178943">
    <property type="component" value="Unassembled WGS sequence"/>
</dbReference>